<dbReference type="HOGENOM" id="CLU_1513139_0_0_1"/>
<dbReference type="InterPro" id="IPR021109">
    <property type="entry name" value="Peptidase_aspartic_dom_sf"/>
</dbReference>
<reference evidence="1" key="2">
    <citation type="submission" date="2015-06" db="UniProtKB">
        <authorList>
            <consortium name="EnsemblPlants"/>
        </authorList>
    </citation>
    <scope>IDENTIFICATION</scope>
    <source>
        <strain evidence="1">DM1-3 516 R44</strain>
    </source>
</reference>
<organism evidence="1 2">
    <name type="scientific">Solanum tuberosum</name>
    <name type="common">Potato</name>
    <dbReference type="NCBI Taxonomy" id="4113"/>
    <lineage>
        <taxon>Eukaryota</taxon>
        <taxon>Viridiplantae</taxon>
        <taxon>Streptophyta</taxon>
        <taxon>Embryophyta</taxon>
        <taxon>Tracheophyta</taxon>
        <taxon>Spermatophyta</taxon>
        <taxon>Magnoliopsida</taxon>
        <taxon>eudicotyledons</taxon>
        <taxon>Gunneridae</taxon>
        <taxon>Pentapetalae</taxon>
        <taxon>asterids</taxon>
        <taxon>lamiids</taxon>
        <taxon>Solanales</taxon>
        <taxon>Solanaceae</taxon>
        <taxon>Solanoideae</taxon>
        <taxon>Solaneae</taxon>
        <taxon>Solanum</taxon>
    </lineage>
</organism>
<name>M1C4N7_SOLTU</name>
<dbReference type="Gene3D" id="2.40.70.10">
    <property type="entry name" value="Acid Proteases"/>
    <property type="match status" value="1"/>
</dbReference>
<dbReference type="Pfam" id="PF08284">
    <property type="entry name" value="RVP_2"/>
    <property type="match status" value="1"/>
</dbReference>
<dbReference type="Gramene" id="PGSC0003DMT400059737">
    <property type="protein sequence ID" value="PGSC0003DMT400059737"/>
    <property type="gene ID" value="PGSC0003DMG400023228"/>
</dbReference>
<protein>
    <submittedName>
        <fullName evidence="1">Gag-pol polyprotein</fullName>
    </submittedName>
</protein>
<proteinExistence type="predicted"/>
<evidence type="ECO:0000313" key="2">
    <source>
        <dbReference type="Proteomes" id="UP000011115"/>
    </source>
</evidence>
<keyword evidence="2" id="KW-1185">Reference proteome</keyword>
<evidence type="ECO:0000313" key="1">
    <source>
        <dbReference type="EnsemblPlants" id="PGSC0003DMT400059737"/>
    </source>
</evidence>
<dbReference type="EnsemblPlants" id="PGSC0003DMT400059737">
    <property type="protein sequence ID" value="PGSC0003DMT400059737"/>
    <property type="gene ID" value="PGSC0003DMG400023228"/>
</dbReference>
<dbReference type="Proteomes" id="UP000011115">
    <property type="component" value="Unassembled WGS sequence"/>
</dbReference>
<dbReference type="InterPro" id="IPR032567">
    <property type="entry name" value="RTL1-rel"/>
</dbReference>
<sequence length="178" mass="20575">MNFDVLHEQLIKPFSVSTPVGESIQAERVYYDCTIFFNHKSTMADLVEFNMVGFDVILGMDWLHACYASIDCRTRVVKFQFPNKPVIEWSSSSAVPKCHFISYLKARKFKFKLKCCLDFPLHARTFNVLTPFGMHHFMMQIQVTRISTQHLVDPVEHSESVGEPPYFPEDSLFIALIS</sequence>
<accession>M1C4N7</accession>
<dbReference type="AlphaFoldDB" id="M1C4N7"/>
<dbReference type="InParanoid" id="M1C4N7"/>
<dbReference type="PANTHER" id="PTHR15503">
    <property type="entry name" value="LDOC1 RELATED"/>
    <property type="match status" value="1"/>
</dbReference>
<dbReference type="PaxDb" id="4113-PGSC0003DMT400059737"/>
<dbReference type="PANTHER" id="PTHR15503:SF45">
    <property type="entry name" value="RNA-DIRECTED DNA POLYMERASE HOMOLOG"/>
    <property type="match status" value="1"/>
</dbReference>
<reference evidence="2" key="1">
    <citation type="journal article" date="2011" name="Nature">
        <title>Genome sequence and analysis of the tuber crop potato.</title>
        <authorList>
            <consortium name="The Potato Genome Sequencing Consortium"/>
        </authorList>
    </citation>
    <scope>NUCLEOTIDE SEQUENCE [LARGE SCALE GENOMIC DNA]</scope>
    <source>
        <strain evidence="2">cv. DM1-3 516 R44</strain>
    </source>
</reference>
<dbReference type="CDD" id="cd00303">
    <property type="entry name" value="retropepsin_like"/>
    <property type="match status" value="1"/>
</dbReference>